<feature type="domain" description="FAS1" evidence="2">
    <location>
        <begin position="73"/>
        <end position="217"/>
    </location>
</feature>
<evidence type="ECO:0000259" key="2">
    <source>
        <dbReference type="PROSITE" id="PS50213"/>
    </source>
</evidence>
<dbReference type="Proteomes" id="UP000197290">
    <property type="component" value="Unassembled WGS sequence"/>
</dbReference>
<comment type="caution">
    <text evidence="3">The sequence shown here is derived from an EMBL/GenBank/DDBJ whole genome shotgun (WGS) entry which is preliminary data.</text>
</comment>
<dbReference type="PROSITE" id="PS51257">
    <property type="entry name" value="PROKAR_LIPOPROTEIN"/>
    <property type="match status" value="1"/>
</dbReference>
<evidence type="ECO:0000256" key="1">
    <source>
        <dbReference type="SAM" id="SignalP"/>
    </source>
</evidence>
<sequence length="222" mass="22622">MNKRHLVPAFVLGALLTACASQPSGMSPLAQAPTAIPSQAAPATPVATNSALLAAQAATAINPHLAGARMLGNRTIAANVAAAPNLRALSRALGASDAGRSLAAAGPVTVFAPNDEAFGRMSPGAVDQLLQPANRDTLNRLVNYHVVRGSITLADLRARIDRSGGVAHLSTIDGAPLLARKDGAAVALTDTHGNTSYIETPDVQQANGVFHVINGVMIPRLA</sequence>
<dbReference type="RefSeq" id="WP_088366146.1">
    <property type="nucleotide sequence ID" value="NZ_NBBI01000001.1"/>
</dbReference>
<dbReference type="EMBL" id="NBBI01000001">
    <property type="protein sequence ID" value="OWK33966.1"/>
    <property type="molecule type" value="Genomic_DNA"/>
</dbReference>
<dbReference type="PANTHER" id="PTHR10900:SF77">
    <property type="entry name" value="FI19380P1"/>
    <property type="match status" value="1"/>
</dbReference>
<dbReference type="InterPro" id="IPR000782">
    <property type="entry name" value="FAS1_domain"/>
</dbReference>
<dbReference type="SUPFAM" id="SSF82153">
    <property type="entry name" value="FAS1 domain"/>
    <property type="match status" value="1"/>
</dbReference>
<accession>A0A245ZW40</accession>
<feature type="signal peptide" evidence="1">
    <location>
        <begin position="1"/>
        <end position="20"/>
    </location>
</feature>
<dbReference type="SMART" id="SM00554">
    <property type="entry name" value="FAS1"/>
    <property type="match status" value="1"/>
</dbReference>
<dbReference type="Pfam" id="PF02469">
    <property type="entry name" value="Fasciclin"/>
    <property type="match status" value="1"/>
</dbReference>
<proteinExistence type="predicted"/>
<name>A0A245ZW40_9SPHN</name>
<dbReference type="InterPro" id="IPR050904">
    <property type="entry name" value="Adhesion/Biosynth-related"/>
</dbReference>
<evidence type="ECO:0000313" key="3">
    <source>
        <dbReference type="EMBL" id="OWK33966.1"/>
    </source>
</evidence>
<dbReference type="PANTHER" id="PTHR10900">
    <property type="entry name" value="PERIOSTIN-RELATED"/>
    <property type="match status" value="1"/>
</dbReference>
<keyword evidence="1" id="KW-0732">Signal</keyword>
<keyword evidence="4" id="KW-1185">Reference proteome</keyword>
<dbReference type="OrthoDB" id="9800666at2"/>
<organism evidence="3 4">
    <name type="scientific">Sphingomonas dokdonensis</name>
    <dbReference type="NCBI Taxonomy" id="344880"/>
    <lineage>
        <taxon>Bacteria</taxon>
        <taxon>Pseudomonadati</taxon>
        <taxon>Pseudomonadota</taxon>
        <taxon>Alphaproteobacteria</taxon>
        <taxon>Sphingomonadales</taxon>
        <taxon>Sphingomonadaceae</taxon>
        <taxon>Sphingomonas</taxon>
    </lineage>
</organism>
<feature type="chain" id="PRO_5012670341" evidence="1">
    <location>
        <begin position="21"/>
        <end position="222"/>
    </location>
</feature>
<reference evidence="3 4" key="1">
    <citation type="submission" date="2017-03" db="EMBL/GenBank/DDBJ databases">
        <title>Genome sequence of Sphingomonas dokdonensis DSM 21029.</title>
        <authorList>
            <person name="Poehlein A."/>
            <person name="Wuebbeler J.H."/>
            <person name="Steinbuechel A."/>
            <person name="Daniel R."/>
        </authorList>
    </citation>
    <scope>NUCLEOTIDE SEQUENCE [LARGE SCALE GENOMIC DNA]</scope>
    <source>
        <strain evidence="3 4">DSM 21029</strain>
    </source>
</reference>
<dbReference type="Gene3D" id="2.30.180.10">
    <property type="entry name" value="FAS1 domain"/>
    <property type="match status" value="1"/>
</dbReference>
<dbReference type="AlphaFoldDB" id="A0A245ZW40"/>
<dbReference type="GO" id="GO:0005615">
    <property type="term" value="C:extracellular space"/>
    <property type="evidence" value="ECO:0007669"/>
    <property type="project" value="TreeGrafter"/>
</dbReference>
<gene>
    <name evidence="3" type="ORF">SPDO_08550</name>
</gene>
<dbReference type="PROSITE" id="PS50213">
    <property type="entry name" value="FAS1"/>
    <property type="match status" value="1"/>
</dbReference>
<evidence type="ECO:0000313" key="4">
    <source>
        <dbReference type="Proteomes" id="UP000197290"/>
    </source>
</evidence>
<dbReference type="InterPro" id="IPR036378">
    <property type="entry name" value="FAS1_dom_sf"/>
</dbReference>
<protein>
    <submittedName>
        <fullName evidence="3">Fasciclin domain protein</fullName>
    </submittedName>
</protein>